<evidence type="ECO:0000313" key="3">
    <source>
        <dbReference type="Proteomes" id="UP001583177"/>
    </source>
</evidence>
<reference evidence="2 3" key="1">
    <citation type="journal article" date="2024" name="IMA Fungus">
        <title>IMA Genome - F19 : A genome assembly and annotation guide to empower mycologists, including annotated draft genome sequences of Ceratocystis pirilliformis, Diaporthe australafricana, Fusarium ophioides, Paecilomyces lecythidis, and Sporothrix stenoceras.</title>
        <authorList>
            <person name="Aylward J."/>
            <person name="Wilson A.M."/>
            <person name="Visagie C.M."/>
            <person name="Spraker J."/>
            <person name="Barnes I."/>
            <person name="Buitendag C."/>
            <person name="Ceriani C."/>
            <person name="Del Mar Angel L."/>
            <person name="du Plessis D."/>
            <person name="Fuchs T."/>
            <person name="Gasser K."/>
            <person name="Kramer D."/>
            <person name="Li W."/>
            <person name="Munsamy K."/>
            <person name="Piso A."/>
            <person name="Price J.L."/>
            <person name="Sonnekus B."/>
            <person name="Thomas C."/>
            <person name="van der Nest A."/>
            <person name="van Dijk A."/>
            <person name="van Heerden A."/>
            <person name="van Vuuren N."/>
            <person name="Yilmaz N."/>
            <person name="Duong T.A."/>
            <person name="van der Merwe N.A."/>
            <person name="Wingfield M.J."/>
            <person name="Wingfield B.D."/>
        </authorList>
    </citation>
    <scope>NUCLEOTIDE SEQUENCE [LARGE SCALE GENOMIC DNA]</scope>
    <source>
        <strain evidence="2 3">CMW 18300</strain>
    </source>
</reference>
<dbReference type="InterPro" id="IPR028116">
    <property type="entry name" value="Cis-CaaD-like"/>
</dbReference>
<protein>
    <recommendedName>
        <fullName evidence="1">Tautomerase cis-CaaD-like domain-containing protein</fullName>
    </recommendedName>
</protein>
<evidence type="ECO:0000313" key="2">
    <source>
        <dbReference type="EMBL" id="KAL1880684.1"/>
    </source>
</evidence>
<dbReference type="Gene3D" id="3.30.429.10">
    <property type="entry name" value="Macrophage Migration Inhibitory Factor"/>
    <property type="match status" value="1"/>
</dbReference>
<name>A0ABR3XYU2_9PEZI</name>
<organism evidence="2 3">
    <name type="scientific">Diaporthe australafricana</name>
    <dbReference type="NCBI Taxonomy" id="127596"/>
    <lineage>
        <taxon>Eukaryota</taxon>
        <taxon>Fungi</taxon>
        <taxon>Dikarya</taxon>
        <taxon>Ascomycota</taxon>
        <taxon>Pezizomycotina</taxon>
        <taxon>Sordariomycetes</taxon>
        <taxon>Sordariomycetidae</taxon>
        <taxon>Diaporthales</taxon>
        <taxon>Diaporthaceae</taxon>
        <taxon>Diaporthe</taxon>
    </lineage>
</organism>
<dbReference type="EMBL" id="JAWRVE010000007">
    <property type="protein sequence ID" value="KAL1880684.1"/>
    <property type="molecule type" value="Genomic_DNA"/>
</dbReference>
<proteinExistence type="predicted"/>
<comment type="caution">
    <text evidence="2">The sequence shown here is derived from an EMBL/GenBank/DDBJ whole genome shotgun (WGS) entry which is preliminary data.</text>
</comment>
<sequence length="149" mass="16917">MPLWTFGHSAGAFTSEEKKDLAQAITKLYADSGLPAFYVNVQFIPLAADDLWYGGAPHPKFTMVNIYHVAQNVATFSEKRQQAFVDKIDEVLTPRMTKKGMGWEYFVMEGPRQFWKIDGLVPPPTGSEMEKLWYKHNRPVLSSSSESKL</sequence>
<dbReference type="InterPro" id="IPR014347">
    <property type="entry name" value="Tautomerase/MIF_sf"/>
</dbReference>
<dbReference type="Pfam" id="PF14832">
    <property type="entry name" value="Tautomerase_3"/>
    <property type="match status" value="1"/>
</dbReference>
<dbReference type="Proteomes" id="UP001583177">
    <property type="component" value="Unassembled WGS sequence"/>
</dbReference>
<evidence type="ECO:0000259" key="1">
    <source>
        <dbReference type="Pfam" id="PF14832"/>
    </source>
</evidence>
<keyword evidence="3" id="KW-1185">Reference proteome</keyword>
<feature type="domain" description="Tautomerase cis-CaaD-like" evidence="1">
    <location>
        <begin position="1"/>
        <end position="138"/>
    </location>
</feature>
<gene>
    <name evidence="2" type="ORF">Daus18300_001298</name>
</gene>
<accession>A0ABR3XYU2</accession>